<dbReference type="Proteomes" id="UP000799757">
    <property type="component" value="Unassembled WGS sequence"/>
</dbReference>
<accession>A0A6A6XDR4</accession>
<sequence>EGLLSQDTIPDAFFDVRTDSDAQDSYFGIGPAGGWDIWLVELAARMYSKRLLKGLSWCIEGGFEKGAVECRAGELQK</sequence>
<feature type="non-terminal residue" evidence="1">
    <location>
        <position position="1"/>
    </location>
</feature>
<keyword evidence="2" id="KW-1185">Reference proteome</keyword>
<dbReference type="OrthoDB" id="26838at2759"/>
<name>A0A6A6XDR4_9PLEO</name>
<dbReference type="EMBL" id="MU001891">
    <property type="protein sequence ID" value="KAF2794441.1"/>
    <property type="molecule type" value="Genomic_DNA"/>
</dbReference>
<evidence type="ECO:0000313" key="2">
    <source>
        <dbReference type="Proteomes" id="UP000799757"/>
    </source>
</evidence>
<protein>
    <submittedName>
        <fullName evidence="1">Uncharacterized protein</fullName>
    </submittedName>
</protein>
<reference evidence="1" key="1">
    <citation type="journal article" date="2020" name="Stud. Mycol.">
        <title>101 Dothideomycetes genomes: a test case for predicting lifestyles and emergence of pathogens.</title>
        <authorList>
            <person name="Haridas S."/>
            <person name="Albert R."/>
            <person name="Binder M."/>
            <person name="Bloem J."/>
            <person name="Labutti K."/>
            <person name="Salamov A."/>
            <person name="Andreopoulos B."/>
            <person name="Baker S."/>
            <person name="Barry K."/>
            <person name="Bills G."/>
            <person name="Bluhm B."/>
            <person name="Cannon C."/>
            <person name="Castanera R."/>
            <person name="Culley D."/>
            <person name="Daum C."/>
            <person name="Ezra D."/>
            <person name="Gonzalez J."/>
            <person name="Henrissat B."/>
            <person name="Kuo A."/>
            <person name="Liang C."/>
            <person name="Lipzen A."/>
            <person name="Lutzoni F."/>
            <person name="Magnuson J."/>
            <person name="Mondo S."/>
            <person name="Nolan M."/>
            <person name="Ohm R."/>
            <person name="Pangilinan J."/>
            <person name="Park H.-J."/>
            <person name="Ramirez L."/>
            <person name="Alfaro M."/>
            <person name="Sun H."/>
            <person name="Tritt A."/>
            <person name="Yoshinaga Y."/>
            <person name="Zwiers L.-H."/>
            <person name="Turgeon B."/>
            <person name="Goodwin S."/>
            <person name="Spatafora J."/>
            <person name="Crous P."/>
            <person name="Grigoriev I."/>
        </authorList>
    </citation>
    <scope>NUCLEOTIDE SEQUENCE</scope>
    <source>
        <strain evidence="1">CBS 109.77</strain>
    </source>
</reference>
<gene>
    <name evidence="1" type="ORF">K505DRAFT_242148</name>
</gene>
<proteinExistence type="predicted"/>
<dbReference type="AlphaFoldDB" id="A0A6A6XDR4"/>
<evidence type="ECO:0000313" key="1">
    <source>
        <dbReference type="EMBL" id="KAF2794441.1"/>
    </source>
</evidence>
<organism evidence="1 2">
    <name type="scientific">Melanomma pulvis-pyrius CBS 109.77</name>
    <dbReference type="NCBI Taxonomy" id="1314802"/>
    <lineage>
        <taxon>Eukaryota</taxon>
        <taxon>Fungi</taxon>
        <taxon>Dikarya</taxon>
        <taxon>Ascomycota</taxon>
        <taxon>Pezizomycotina</taxon>
        <taxon>Dothideomycetes</taxon>
        <taxon>Pleosporomycetidae</taxon>
        <taxon>Pleosporales</taxon>
        <taxon>Melanommataceae</taxon>
        <taxon>Melanomma</taxon>
    </lineage>
</organism>